<dbReference type="EMBL" id="CP045737">
    <property type="protein sequence ID" value="QGG41475.1"/>
    <property type="molecule type" value="Genomic_DNA"/>
</dbReference>
<name>A0A5Q2MM52_9ACTN</name>
<feature type="transmembrane region" description="Helical" evidence="1">
    <location>
        <begin position="289"/>
        <end position="312"/>
    </location>
</feature>
<feature type="transmembrane region" description="Helical" evidence="1">
    <location>
        <begin position="346"/>
        <end position="366"/>
    </location>
</feature>
<dbReference type="InterPro" id="IPR025902">
    <property type="entry name" value="LssY-like-C_dom"/>
</dbReference>
<reference evidence="3 4" key="1">
    <citation type="submission" date="2019-11" db="EMBL/GenBank/DDBJ databases">
        <authorList>
            <person name="Li J."/>
        </authorList>
    </citation>
    <scope>NUCLEOTIDE SEQUENCE [LARGE SCALE GENOMIC DNA]</scope>
    <source>
        <strain evidence="3 4">MF47</strain>
    </source>
</reference>
<dbReference type="RefSeq" id="WP_153652743.1">
    <property type="nucleotide sequence ID" value="NZ_CP045737.1"/>
</dbReference>
<keyword evidence="1" id="KW-1133">Transmembrane helix</keyword>
<dbReference type="Proteomes" id="UP000392064">
    <property type="component" value="Chromosome"/>
</dbReference>
<feature type="transmembrane region" description="Helical" evidence="1">
    <location>
        <begin position="42"/>
        <end position="61"/>
    </location>
</feature>
<evidence type="ECO:0000259" key="2">
    <source>
        <dbReference type="Pfam" id="PF14067"/>
    </source>
</evidence>
<evidence type="ECO:0000313" key="3">
    <source>
        <dbReference type="EMBL" id="QGG41475.1"/>
    </source>
</evidence>
<keyword evidence="1" id="KW-0812">Transmembrane</keyword>
<keyword evidence="1" id="KW-0472">Membrane</keyword>
<gene>
    <name evidence="3" type="ORF">GEV26_08915</name>
</gene>
<dbReference type="KEGG" id="aef:GEV26_08915"/>
<feature type="domain" description="LssY-like C-terminal" evidence="2">
    <location>
        <begin position="72"/>
        <end position="261"/>
    </location>
</feature>
<proteinExistence type="predicted"/>
<organism evidence="3 4">
    <name type="scientific">Aeromicrobium yanjiei</name>
    <dbReference type="NCBI Taxonomy" id="2662028"/>
    <lineage>
        <taxon>Bacteria</taxon>
        <taxon>Bacillati</taxon>
        <taxon>Actinomycetota</taxon>
        <taxon>Actinomycetes</taxon>
        <taxon>Propionibacteriales</taxon>
        <taxon>Nocardioidaceae</taxon>
        <taxon>Aeromicrobium</taxon>
    </lineage>
</organism>
<evidence type="ECO:0000313" key="4">
    <source>
        <dbReference type="Proteomes" id="UP000392064"/>
    </source>
</evidence>
<sequence length="412" mass="44092">MAAPRRAGHGSSSRILDGWFFALSSVAGLWYSYVLLRDGLTLGWPTLLLVVFWVFFSYLVLPRLHRILTAIYLPDYFIGRTRTSDGLLGDPVNLGFLGREGQVHAALSAAGWTMAEPVDLRSSVHIVLSVLRGRSYAAAPVSPLHLFDRPQDFAYEQEVRGSPSKRHHARFWRCPDGWFLPGGARADWLAAATFDSRVGLSLFTLQVTHHIDANTDVERDFLVESVQAAVPGASVSTINNFSSGYHHVNGGGDRIRTDGDLPIVDLSNTPAAPDLVRVEEQVSRRPSSVLIGAGVALARGTGYVIAALALGTDASDRALAVLFVGAAAVDVVLALSILSGHNWARLTLMGFCSMTALAVMIDWVAGNGRPEGFHSLLTAGGSILVILALSTPGAREYASRVRAGASTAARPA</sequence>
<keyword evidence="4" id="KW-1185">Reference proteome</keyword>
<dbReference type="Pfam" id="PF14067">
    <property type="entry name" value="LssY_C"/>
    <property type="match status" value="1"/>
</dbReference>
<dbReference type="AlphaFoldDB" id="A0A5Q2MM52"/>
<feature type="transmembrane region" description="Helical" evidence="1">
    <location>
        <begin position="318"/>
        <end position="339"/>
    </location>
</feature>
<protein>
    <recommendedName>
        <fullName evidence="2">LssY-like C-terminal domain-containing protein</fullName>
    </recommendedName>
</protein>
<accession>A0A5Q2MM52</accession>
<feature type="transmembrane region" description="Helical" evidence="1">
    <location>
        <begin position="372"/>
        <end position="390"/>
    </location>
</feature>
<evidence type="ECO:0000256" key="1">
    <source>
        <dbReference type="SAM" id="Phobius"/>
    </source>
</evidence>
<feature type="transmembrane region" description="Helical" evidence="1">
    <location>
        <begin position="15"/>
        <end position="36"/>
    </location>
</feature>